<reference evidence="3" key="1">
    <citation type="journal article" date="2014" name="Front. Microbiol.">
        <title>High frequency of phylogenetically diverse reductive dehalogenase-homologous genes in deep subseafloor sedimentary metagenomes.</title>
        <authorList>
            <person name="Kawai M."/>
            <person name="Futagami T."/>
            <person name="Toyoda A."/>
            <person name="Takaki Y."/>
            <person name="Nishi S."/>
            <person name="Hori S."/>
            <person name="Arai W."/>
            <person name="Tsubouchi T."/>
            <person name="Morono Y."/>
            <person name="Uchiyama I."/>
            <person name="Ito T."/>
            <person name="Fujiyama A."/>
            <person name="Inagaki F."/>
            <person name="Takami H."/>
        </authorList>
    </citation>
    <scope>NUCLEOTIDE SEQUENCE</scope>
    <source>
        <strain evidence="3">Expedition CK06-06</strain>
    </source>
</reference>
<name>X1J813_9ZZZZ</name>
<evidence type="ECO:0000313" key="3">
    <source>
        <dbReference type="EMBL" id="GAH90866.1"/>
    </source>
</evidence>
<comment type="caution">
    <text evidence="3">The sequence shown here is derived from an EMBL/GenBank/DDBJ whole genome shotgun (WGS) entry which is preliminary data.</text>
</comment>
<gene>
    <name evidence="3" type="ORF">S06H3_06057</name>
</gene>
<keyword evidence="1" id="KW-0812">Transmembrane</keyword>
<dbReference type="EMBL" id="BARV01002306">
    <property type="protein sequence ID" value="GAH90866.1"/>
    <property type="molecule type" value="Genomic_DNA"/>
</dbReference>
<dbReference type="Pfam" id="PF13399">
    <property type="entry name" value="LytR_C"/>
    <property type="match status" value="1"/>
</dbReference>
<dbReference type="InterPro" id="IPR027381">
    <property type="entry name" value="LytR/CpsA/Psr_C"/>
</dbReference>
<organism evidence="3">
    <name type="scientific">marine sediment metagenome</name>
    <dbReference type="NCBI Taxonomy" id="412755"/>
    <lineage>
        <taxon>unclassified sequences</taxon>
        <taxon>metagenomes</taxon>
        <taxon>ecological metagenomes</taxon>
    </lineage>
</organism>
<protein>
    <recommendedName>
        <fullName evidence="2">LytR/CpsA/Psr regulator C-terminal domain-containing protein</fullName>
    </recommendedName>
</protein>
<evidence type="ECO:0000256" key="1">
    <source>
        <dbReference type="SAM" id="Phobius"/>
    </source>
</evidence>
<accession>X1J813</accession>
<keyword evidence="1" id="KW-0472">Membrane</keyword>
<evidence type="ECO:0000259" key="2">
    <source>
        <dbReference type="Pfam" id="PF13399"/>
    </source>
</evidence>
<sequence>NIISRKKHTGKVVIYVLILLMAAFLISMIIMFTREDPQEIYKKNSNIRVEVLNGCGVNRLAIKVTNLLRKEGFNIVKIGNTDEQDFEETVVIERNDENMKNAKYFAKRIRCKNIGKDIDAALYLEITVIIGKDYNIIFPDVEKEF</sequence>
<keyword evidence="1" id="KW-1133">Transmembrane helix</keyword>
<feature type="domain" description="LytR/CpsA/Psr regulator C-terminal" evidence="2">
    <location>
        <begin position="46"/>
        <end position="134"/>
    </location>
</feature>
<feature type="transmembrane region" description="Helical" evidence="1">
    <location>
        <begin position="12"/>
        <end position="32"/>
    </location>
</feature>
<proteinExistence type="predicted"/>
<dbReference type="Gene3D" id="3.30.70.2390">
    <property type="match status" value="1"/>
</dbReference>
<feature type="non-terminal residue" evidence="3">
    <location>
        <position position="1"/>
    </location>
</feature>
<dbReference type="AlphaFoldDB" id="X1J813"/>